<gene>
    <name evidence="1" type="ORF">COT02_02815</name>
</gene>
<dbReference type="AlphaFoldDB" id="A0A2M6YU88"/>
<evidence type="ECO:0000313" key="2">
    <source>
        <dbReference type="Proteomes" id="UP000230184"/>
    </source>
</evidence>
<dbReference type="EMBL" id="PEWY01000079">
    <property type="protein sequence ID" value="PIU37056.1"/>
    <property type="molecule type" value="Genomic_DNA"/>
</dbReference>
<name>A0A2M6YU88_9BACT</name>
<sequence>MKNFEVKVIIKSEGYISINVNKILKIDLVNDVPYRYGKLK</sequence>
<reference evidence="2" key="1">
    <citation type="submission" date="2017-09" db="EMBL/GenBank/DDBJ databases">
        <title>Depth-based differentiation of microbial function through sediment-hosted aquifers and enrichment of novel symbionts in the deep terrestrial subsurface.</title>
        <authorList>
            <person name="Probst A.J."/>
            <person name="Ladd B."/>
            <person name="Jarett J.K."/>
            <person name="Geller-Mcgrath D.E."/>
            <person name="Sieber C.M.K."/>
            <person name="Emerson J.B."/>
            <person name="Anantharaman K."/>
            <person name="Thomas B.C."/>
            <person name="Malmstrom R."/>
            <person name="Stieglmeier M."/>
            <person name="Klingl A."/>
            <person name="Woyke T."/>
            <person name="Ryan C.M."/>
            <person name="Banfield J.F."/>
        </authorList>
    </citation>
    <scope>NUCLEOTIDE SEQUENCE [LARGE SCALE GENOMIC DNA]</scope>
</reference>
<evidence type="ECO:0000313" key="1">
    <source>
        <dbReference type="EMBL" id="PIU37056.1"/>
    </source>
</evidence>
<dbReference type="Proteomes" id="UP000230184">
    <property type="component" value="Unassembled WGS sequence"/>
</dbReference>
<organism evidence="1 2">
    <name type="scientific">Candidatus Roizmanbacteria bacterium CG07_land_8_20_14_0_80_34_15</name>
    <dbReference type="NCBI Taxonomy" id="1974849"/>
    <lineage>
        <taxon>Bacteria</taxon>
        <taxon>Candidatus Roizmaniibacteriota</taxon>
    </lineage>
</organism>
<feature type="non-terminal residue" evidence="1">
    <location>
        <position position="40"/>
    </location>
</feature>
<comment type="caution">
    <text evidence="1">The sequence shown here is derived from an EMBL/GenBank/DDBJ whole genome shotgun (WGS) entry which is preliminary data.</text>
</comment>
<protein>
    <submittedName>
        <fullName evidence="1">Uncharacterized protein</fullName>
    </submittedName>
</protein>
<proteinExistence type="predicted"/>
<accession>A0A2M6YU88</accession>